<protein>
    <submittedName>
        <fullName evidence="1">Uncharacterized protein</fullName>
    </submittedName>
</protein>
<name>A0AAD9JHE0_9ANNE</name>
<sequence length="82" mass="9500">YYSLCYHGNHTRGLAFVVNLHQWKKTGIQVLVDALDMAQDRHRGTVGALYAIQPRTKYLQKHLKKLTGLRTSKCNPRKPCYE</sequence>
<dbReference type="Proteomes" id="UP001208570">
    <property type="component" value="Unassembled WGS sequence"/>
</dbReference>
<evidence type="ECO:0000313" key="1">
    <source>
        <dbReference type="EMBL" id="KAK2153199.1"/>
    </source>
</evidence>
<organism evidence="1 2">
    <name type="scientific">Paralvinella palmiformis</name>
    <dbReference type="NCBI Taxonomy" id="53620"/>
    <lineage>
        <taxon>Eukaryota</taxon>
        <taxon>Metazoa</taxon>
        <taxon>Spiralia</taxon>
        <taxon>Lophotrochozoa</taxon>
        <taxon>Annelida</taxon>
        <taxon>Polychaeta</taxon>
        <taxon>Sedentaria</taxon>
        <taxon>Canalipalpata</taxon>
        <taxon>Terebellida</taxon>
        <taxon>Terebelliformia</taxon>
        <taxon>Alvinellidae</taxon>
        <taxon>Paralvinella</taxon>
    </lineage>
</organism>
<feature type="non-terminal residue" evidence="1">
    <location>
        <position position="82"/>
    </location>
</feature>
<evidence type="ECO:0000313" key="2">
    <source>
        <dbReference type="Proteomes" id="UP001208570"/>
    </source>
</evidence>
<dbReference type="AlphaFoldDB" id="A0AAD9JHE0"/>
<comment type="caution">
    <text evidence="1">The sequence shown here is derived from an EMBL/GenBank/DDBJ whole genome shotgun (WGS) entry which is preliminary data.</text>
</comment>
<gene>
    <name evidence="1" type="ORF">LSH36_304g02093</name>
</gene>
<keyword evidence="2" id="KW-1185">Reference proteome</keyword>
<proteinExistence type="predicted"/>
<dbReference type="EMBL" id="JAODUP010000304">
    <property type="protein sequence ID" value="KAK2153199.1"/>
    <property type="molecule type" value="Genomic_DNA"/>
</dbReference>
<accession>A0AAD9JHE0</accession>
<reference evidence="1" key="1">
    <citation type="journal article" date="2023" name="Mol. Biol. Evol.">
        <title>Third-Generation Sequencing Reveals the Adaptive Role of the Epigenome in Three Deep-Sea Polychaetes.</title>
        <authorList>
            <person name="Perez M."/>
            <person name="Aroh O."/>
            <person name="Sun Y."/>
            <person name="Lan Y."/>
            <person name="Juniper S.K."/>
            <person name="Young C.R."/>
            <person name="Angers B."/>
            <person name="Qian P.Y."/>
        </authorList>
    </citation>
    <scope>NUCLEOTIDE SEQUENCE</scope>
    <source>
        <strain evidence="1">P08H-3</strain>
    </source>
</reference>
<feature type="non-terminal residue" evidence="1">
    <location>
        <position position="1"/>
    </location>
</feature>